<protein>
    <recommendedName>
        <fullName evidence="5">Ubiquitin-like protease family profile domain-containing protein</fullName>
    </recommendedName>
</protein>
<proteinExistence type="predicted"/>
<sequence length="407" mass="46664">MFDMESDGGQKDLGNTKPPKSRPNKEDETPNEQDDNVKGFATVDKTSAPFVEVIRERKHAKQSQNEDKMGHNNVKSLFLKNCSSTSIRDPTVTRATANRKLGPHKRTPYEDINALKAKANAKTRQVIAHERIMKRLSVGLFRMSNNISEDDRDLLSFAFCCNPLDPKAWGELLVDTGVVAIDRHHFGSLAPGSPLFDDVINVMTEYLYDTTSTKWFLPTYFWSEGAKFVRPSNRMTSCARTHKLCRLVRFNGRLKDCMQLLYLDSVFHDDILSVFGTGWTFSSFSVVSLLDANLIQPNAVNCGIFFIRHMQYYRQLWYDQYNSNVQRMRLAIELLRNEKNQLRDAIIREALKVMKNGYDFMAKGNKIGNVEVKDKDVADVTVKRKRVYIRKQKKSAVTIPETRTGRV</sequence>
<evidence type="ECO:0000256" key="2">
    <source>
        <dbReference type="SAM" id="MobiDB-lite"/>
    </source>
</evidence>
<accession>A0A251PR74</accession>
<dbReference type="Gramene" id="ONI14081">
    <property type="protein sequence ID" value="ONI14081"/>
    <property type="gene ID" value="PRUPE_4G261000"/>
</dbReference>
<evidence type="ECO:0000313" key="3">
    <source>
        <dbReference type="EMBL" id="ONI14081.1"/>
    </source>
</evidence>
<evidence type="ECO:0000256" key="1">
    <source>
        <dbReference type="SAM" id="Coils"/>
    </source>
</evidence>
<organism evidence="3 4">
    <name type="scientific">Prunus persica</name>
    <name type="common">Peach</name>
    <name type="synonym">Amygdalus persica</name>
    <dbReference type="NCBI Taxonomy" id="3760"/>
    <lineage>
        <taxon>Eukaryota</taxon>
        <taxon>Viridiplantae</taxon>
        <taxon>Streptophyta</taxon>
        <taxon>Embryophyta</taxon>
        <taxon>Tracheophyta</taxon>
        <taxon>Spermatophyta</taxon>
        <taxon>Magnoliopsida</taxon>
        <taxon>eudicotyledons</taxon>
        <taxon>Gunneridae</taxon>
        <taxon>Pentapetalae</taxon>
        <taxon>rosids</taxon>
        <taxon>fabids</taxon>
        <taxon>Rosales</taxon>
        <taxon>Rosaceae</taxon>
        <taxon>Amygdaloideae</taxon>
        <taxon>Amygdaleae</taxon>
        <taxon>Prunus</taxon>
    </lineage>
</organism>
<dbReference type="Proteomes" id="UP000006882">
    <property type="component" value="Chromosome G4"/>
</dbReference>
<gene>
    <name evidence="3" type="ORF">PRUPE_4G261000</name>
</gene>
<dbReference type="OrthoDB" id="1175562at2759"/>
<dbReference type="InterPro" id="IPR038765">
    <property type="entry name" value="Papain-like_cys_pep_sf"/>
</dbReference>
<name>A0A251PR74_PRUPE</name>
<keyword evidence="4" id="KW-1185">Reference proteome</keyword>
<dbReference type="SUPFAM" id="SSF54001">
    <property type="entry name" value="Cysteine proteinases"/>
    <property type="match status" value="1"/>
</dbReference>
<reference evidence="3 4" key="1">
    <citation type="journal article" date="2013" name="Nat. Genet.">
        <title>The high-quality draft genome of peach (Prunus persica) identifies unique patterns of genetic diversity, domestication and genome evolution.</title>
        <authorList>
            <consortium name="International Peach Genome Initiative"/>
            <person name="Verde I."/>
            <person name="Abbott A.G."/>
            <person name="Scalabrin S."/>
            <person name="Jung S."/>
            <person name="Shu S."/>
            <person name="Marroni F."/>
            <person name="Zhebentyayeva T."/>
            <person name="Dettori M.T."/>
            <person name="Grimwood J."/>
            <person name="Cattonaro F."/>
            <person name="Zuccolo A."/>
            <person name="Rossini L."/>
            <person name="Jenkins J."/>
            <person name="Vendramin E."/>
            <person name="Meisel L.A."/>
            <person name="Decroocq V."/>
            <person name="Sosinski B."/>
            <person name="Prochnik S."/>
            <person name="Mitros T."/>
            <person name="Policriti A."/>
            <person name="Cipriani G."/>
            <person name="Dondini L."/>
            <person name="Ficklin S."/>
            <person name="Goodstein D.M."/>
            <person name="Xuan P."/>
            <person name="Del Fabbro C."/>
            <person name="Aramini V."/>
            <person name="Copetti D."/>
            <person name="Gonzalez S."/>
            <person name="Horner D.S."/>
            <person name="Falchi R."/>
            <person name="Lucas S."/>
            <person name="Mica E."/>
            <person name="Maldonado J."/>
            <person name="Lazzari B."/>
            <person name="Bielenberg D."/>
            <person name="Pirona R."/>
            <person name="Miculan M."/>
            <person name="Barakat A."/>
            <person name="Testolin R."/>
            <person name="Stella A."/>
            <person name="Tartarini S."/>
            <person name="Tonutti P."/>
            <person name="Arus P."/>
            <person name="Orellana A."/>
            <person name="Wells C."/>
            <person name="Main D."/>
            <person name="Vizzotto G."/>
            <person name="Silva H."/>
            <person name="Salamini F."/>
            <person name="Schmutz J."/>
            <person name="Morgante M."/>
            <person name="Rokhsar D.S."/>
        </authorList>
    </citation>
    <scope>NUCLEOTIDE SEQUENCE [LARGE SCALE GENOMIC DNA]</scope>
    <source>
        <strain evidence="4">cv. Nemared</strain>
    </source>
</reference>
<keyword evidence="1" id="KW-0175">Coiled coil</keyword>
<evidence type="ECO:0000313" key="4">
    <source>
        <dbReference type="Proteomes" id="UP000006882"/>
    </source>
</evidence>
<feature type="coiled-coil region" evidence="1">
    <location>
        <begin position="318"/>
        <end position="352"/>
    </location>
</feature>
<feature type="region of interest" description="Disordered" evidence="2">
    <location>
        <begin position="1"/>
        <end position="43"/>
    </location>
</feature>
<dbReference type="AlphaFoldDB" id="A0A251PR74"/>
<evidence type="ECO:0008006" key="5">
    <source>
        <dbReference type="Google" id="ProtNLM"/>
    </source>
</evidence>
<dbReference type="EMBL" id="CM007654">
    <property type="protein sequence ID" value="ONI14081.1"/>
    <property type="molecule type" value="Genomic_DNA"/>
</dbReference>